<evidence type="ECO:0000313" key="1">
    <source>
        <dbReference type="Proteomes" id="UP000790787"/>
    </source>
</evidence>
<dbReference type="RefSeq" id="XP_075082866.1">
    <property type="nucleotide sequence ID" value="XM_075226765.1"/>
</dbReference>
<gene>
    <name evidence="2" type="primary">LOC107787850</name>
</gene>
<accession>A0AC58SD10</accession>
<name>A0AC58SD10_TOBAC</name>
<keyword evidence="1" id="KW-1185">Reference proteome</keyword>
<reference evidence="1" key="1">
    <citation type="journal article" date="2014" name="Nat. Commun.">
        <title>The tobacco genome sequence and its comparison with those of tomato and potato.</title>
        <authorList>
            <person name="Sierro N."/>
            <person name="Battey J.N."/>
            <person name="Ouadi S."/>
            <person name="Bakaher N."/>
            <person name="Bovet L."/>
            <person name="Willig A."/>
            <person name="Goepfert S."/>
            <person name="Peitsch M.C."/>
            <person name="Ivanov N.V."/>
        </authorList>
    </citation>
    <scope>NUCLEOTIDE SEQUENCE [LARGE SCALE GENOMIC DNA]</scope>
</reference>
<sequence length="661" mass="73815">MKARNFRRRGSSNDGRGNDGGEDTAAKRPNTASARLLSFVDEYPVKRSTNPSSGSAMPFTRPIKPSPGIRFTSAPSSVPSNVEPQTGTYTALPNLDAISISQQAELVKKSLLEKMKRLKESVAPLCNTEENLSASLSNVSALEHSLSAINEECIFMEKLRDLVCGICVCLQHKAPCIEELEDKMQKLHKERAAAILERRAADSDDDMKELVAAISAANQVLSKGGGDAETIKAVAAAALALRAAVREGGDFPVELDEFSRDGNMQNQMDVSRRANARERRRARNDVMRMPAIGSYPPIEGELDTDESDTESNAYRSQHDQLLHSTKQIFGDKHEYSEFSVVVRKFYRWKKDYTSSYRDAHVSVCIPAIFSPYVRLELLKWDPLHENANFMNVKWYTLLRKYGLSTDENPNSFDDADANPVQLVVKLAMAILHNRLAQCWDVFSTRETQCAVSAINLLLRRRLPSTDPSYTDLVNTVHERLDKAVANLTVLVLDSLVTEAVPDAARVAAYRFGMSLRLMSNICLFHNGGILAMAVIEELALDKLLCGKILPYLRGIQANIHDAIMRTEKVVSLTGIFAGDHSRKLQPLVDYVLELEKGLKEKHCSFGQEIWTHFDGFSADKSGKELVTAKSLPYLHKMLRALKEDDHAKEMSRPYFETDDPF</sequence>
<protein>
    <submittedName>
        <fullName evidence="2">Transcriptional repressor ILP1 isoform X1</fullName>
    </submittedName>
</protein>
<proteinExistence type="predicted"/>
<evidence type="ECO:0000313" key="2">
    <source>
        <dbReference type="RefSeq" id="XP_075082866.1"/>
    </source>
</evidence>
<reference evidence="2" key="2">
    <citation type="submission" date="2025-08" db="UniProtKB">
        <authorList>
            <consortium name="RefSeq"/>
        </authorList>
    </citation>
    <scope>IDENTIFICATION</scope>
    <source>
        <tissue evidence="2">Leaf</tissue>
    </source>
</reference>
<dbReference type="Proteomes" id="UP000790787">
    <property type="component" value="Chromosome 12"/>
</dbReference>
<organism evidence="1 2">
    <name type="scientific">Nicotiana tabacum</name>
    <name type="common">Common tobacco</name>
    <dbReference type="NCBI Taxonomy" id="4097"/>
    <lineage>
        <taxon>Eukaryota</taxon>
        <taxon>Viridiplantae</taxon>
        <taxon>Streptophyta</taxon>
        <taxon>Embryophyta</taxon>
        <taxon>Tracheophyta</taxon>
        <taxon>Spermatophyta</taxon>
        <taxon>Magnoliopsida</taxon>
        <taxon>eudicotyledons</taxon>
        <taxon>Gunneridae</taxon>
        <taxon>Pentapetalae</taxon>
        <taxon>asterids</taxon>
        <taxon>lamiids</taxon>
        <taxon>Solanales</taxon>
        <taxon>Solanaceae</taxon>
        <taxon>Nicotianoideae</taxon>
        <taxon>Nicotianeae</taxon>
        <taxon>Nicotiana</taxon>
    </lineage>
</organism>